<reference evidence="3 4" key="1">
    <citation type="journal article" date="2018" name="Nat. Ecol. Evol.">
        <title>Pezizomycetes genomes reveal the molecular basis of ectomycorrhizal truffle lifestyle.</title>
        <authorList>
            <person name="Murat C."/>
            <person name="Payen T."/>
            <person name="Noel B."/>
            <person name="Kuo A."/>
            <person name="Morin E."/>
            <person name="Chen J."/>
            <person name="Kohler A."/>
            <person name="Krizsan K."/>
            <person name="Balestrini R."/>
            <person name="Da Silva C."/>
            <person name="Montanini B."/>
            <person name="Hainaut M."/>
            <person name="Levati E."/>
            <person name="Barry K.W."/>
            <person name="Belfiori B."/>
            <person name="Cichocki N."/>
            <person name="Clum A."/>
            <person name="Dockter R.B."/>
            <person name="Fauchery L."/>
            <person name="Guy J."/>
            <person name="Iotti M."/>
            <person name="Le Tacon F."/>
            <person name="Lindquist E.A."/>
            <person name="Lipzen A."/>
            <person name="Malagnac F."/>
            <person name="Mello A."/>
            <person name="Molinier V."/>
            <person name="Miyauchi S."/>
            <person name="Poulain J."/>
            <person name="Riccioni C."/>
            <person name="Rubini A."/>
            <person name="Sitrit Y."/>
            <person name="Splivallo R."/>
            <person name="Traeger S."/>
            <person name="Wang M."/>
            <person name="Zifcakova L."/>
            <person name="Wipf D."/>
            <person name="Zambonelli A."/>
            <person name="Paolocci F."/>
            <person name="Nowrousian M."/>
            <person name="Ottonello S."/>
            <person name="Baldrian P."/>
            <person name="Spatafora J.W."/>
            <person name="Henrissat B."/>
            <person name="Nagy L.G."/>
            <person name="Aury J.M."/>
            <person name="Wincker P."/>
            <person name="Grigoriev I.V."/>
            <person name="Bonfante P."/>
            <person name="Martin F.M."/>
        </authorList>
    </citation>
    <scope>NUCLEOTIDE SEQUENCE [LARGE SCALE GENOMIC DNA]</scope>
    <source>
        <strain evidence="3 4">CCBAS932</strain>
    </source>
</reference>
<protein>
    <recommendedName>
        <fullName evidence="5">Carbohydrate esterase family 16 protein</fullName>
    </recommendedName>
</protein>
<evidence type="ECO:0000313" key="3">
    <source>
        <dbReference type="EMBL" id="RPB11038.1"/>
    </source>
</evidence>
<evidence type="ECO:0000256" key="2">
    <source>
        <dbReference type="SAM" id="SignalP"/>
    </source>
</evidence>
<feature type="signal peptide" evidence="2">
    <location>
        <begin position="1"/>
        <end position="22"/>
    </location>
</feature>
<keyword evidence="2" id="KW-0732">Signal</keyword>
<dbReference type="SUPFAM" id="SSF52266">
    <property type="entry name" value="SGNH hydrolase"/>
    <property type="match status" value="1"/>
</dbReference>
<dbReference type="Gene3D" id="3.40.50.1110">
    <property type="entry name" value="SGNH hydrolase"/>
    <property type="match status" value="1"/>
</dbReference>
<dbReference type="InParanoid" id="A0A3N4KNL5"/>
<proteinExistence type="predicted"/>
<dbReference type="Pfam" id="PF00657">
    <property type="entry name" value="Lipase_GDSL"/>
    <property type="match status" value="1"/>
</dbReference>
<dbReference type="InterPro" id="IPR051058">
    <property type="entry name" value="GDSL_Est/Lipase"/>
</dbReference>
<dbReference type="EMBL" id="ML119138">
    <property type="protein sequence ID" value="RPB11038.1"/>
    <property type="molecule type" value="Genomic_DNA"/>
</dbReference>
<gene>
    <name evidence="3" type="ORF">P167DRAFT_508394</name>
</gene>
<dbReference type="Proteomes" id="UP000277580">
    <property type="component" value="Unassembled WGS sequence"/>
</dbReference>
<dbReference type="InterPro" id="IPR036514">
    <property type="entry name" value="SGNH_hydro_sf"/>
</dbReference>
<dbReference type="CDD" id="cd01846">
    <property type="entry name" value="fatty_acyltransferase_like"/>
    <property type="match status" value="1"/>
</dbReference>
<sequence length="325" mass="35634">MFPSLSSTAVVALSLCSAFGSASVLPRASKQVYPGFKNLKYLFTLGDSYTQTGFNLTNGSPLPTSGNPLGNPVYPGWTSANGPNWVDYLTVEFNKTELLTYNLAYGGATIDADLVTPYTPTVLSLKDQVEGLFVPILGPKPSYAPWKSSDSLFLIWIGINDIGNSYWNGDLENFYAVLMDEYFALVEKLYTTGARNFVFVNVPPVDRSPLTVGQGAESVALEAEAIGIYNGMVETRVKALKKAHNDVWAQVFDSNKLFNKIIDNPSKYGLKNATGYCESYTNGTPAQDTLYDECLIPVNKYFWLNNLHPTAPVHKVVAQELAKTL</sequence>
<dbReference type="PANTHER" id="PTHR45648:SF85">
    <property type="entry name" value="A, PUTATIVE (AFU_ORTHOLOGUE AFUA_2G10760)-RELATED"/>
    <property type="match status" value="1"/>
</dbReference>
<name>A0A3N4KNL5_9PEZI</name>
<feature type="chain" id="PRO_5018262345" description="Carbohydrate esterase family 16 protein" evidence="2">
    <location>
        <begin position="23"/>
        <end position="325"/>
    </location>
</feature>
<organism evidence="3 4">
    <name type="scientific">Morchella conica CCBAS932</name>
    <dbReference type="NCBI Taxonomy" id="1392247"/>
    <lineage>
        <taxon>Eukaryota</taxon>
        <taxon>Fungi</taxon>
        <taxon>Dikarya</taxon>
        <taxon>Ascomycota</taxon>
        <taxon>Pezizomycotina</taxon>
        <taxon>Pezizomycetes</taxon>
        <taxon>Pezizales</taxon>
        <taxon>Morchellaceae</taxon>
        <taxon>Morchella</taxon>
    </lineage>
</organism>
<dbReference type="AlphaFoldDB" id="A0A3N4KNL5"/>
<dbReference type="InterPro" id="IPR001087">
    <property type="entry name" value="GDSL"/>
</dbReference>
<keyword evidence="1" id="KW-0378">Hydrolase</keyword>
<dbReference type="PANTHER" id="PTHR45648">
    <property type="entry name" value="GDSL LIPASE/ACYLHYDROLASE FAMILY PROTEIN (AFU_ORTHOLOGUE AFUA_4G14700)"/>
    <property type="match status" value="1"/>
</dbReference>
<keyword evidence="4" id="KW-1185">Reference proteome</keyword>
<dbReference type="GO" id="GO:0016788">
    <property type="term" value="F:hydrolase activity, acting on ester bonds"/>
    <property type="evidence" value="ECO:0007669"/>
    <property type="project" value="InterPro"/>
</dbReference>
<dbReference type="OrthoDB" id="1600564at2759"/>
<accession>A0A3N4KNL5</accession>
<evidence type="ECO:0000313" key="4">
    <source>
        <dbReference type="Proteomes" id="UP000277580"/>
    </source>
</evidence>
<evidence type="ECO:0008006" key="5">
    <source>
        <dbReference type="Google" id="ProtNLM"/>
    </source>
</evidence>
<evidence type="ECO:0000256" key="1">
    <source>
        <dbReference type="ARBA" id="ARBA00022801"/>
    </source>
</evidence>
<dbReference type="STRING" id="1392247.A0A3N4KNL5"/>